<feature type="domain" description="Response regulatory" evidence="14">
    <location>
        <begin position="762"/>
        <end position="884"/>
    </location>
</feature>
<evidence type="ECO:0000256" key="10">
    <source>
        <dbReference type="ARBA" id="ARBA00068150"/>
    </source>
</evidence>
<dbReference type="PROSITE" id="PS50109">
    <property type="entry name" value="HIS_KIN"/>
    <property type="match status" value="1"/>
</dbReference>
<dbReference type="EC" id="2.7.13.3" evidence="2"/>
<reference evidence="15 16" key="1">
    <citation type="submission" date="2015-05" db="EMBL/GenBank/DDBJ databases">
        <title>Photobacterium galathea sp. nov.</title>
        <authorList>
            <person name="Machado H."/>
            <person name="Gram L."/>
        </authorList>
    </citation>
    <scope>NUCLEOTIDE SEQUENCE [LARGE SCALE GENOMIC DNA]</scope>
    <source>
        <strain evidence="15 16">DSM 22954</strain>
    </source>
</reference>
<dbReference type="SMART" id="SM00387">
    <property type="entry name" value="HATPase_c"/>
    <property type="match status" value="1"/>
</dbReference>
<evidence type="ECO:0000256" key="6">
    <source>
        <dbReference type="ARBA" id="ARBA00022777"/>
    </source>
</evidence>
<dbReference type="Pfam" id="PF00512">
    <property type="entry name" value="HisKA"/>
    <property type="match status" value="1"/>
</dbReference>
<evidence type="ECO:0000313" key="16">
    <source>
        <dbReference type="Proteomes" id="UP000035909"/>
    </source>
</evidence>
<dbReference type="FunFam" id="1.10.287.130:FF:000002">
    <property type="entry name" value="Two-component osmosensing histidine kinase"/>
    <property type="match status" value="1"/>
</dbReference>
<dbReference type="PANTHER" id="PTHR45339">
    <property type="entry name" value="HYBRID SIGNAL TRANSDUCTION HISTIDINE KINASE J"/>
    <property type="match status" value="1"/>
</dbReference>
<dbReference type="AlphaFoldDB" id="A0A0J1H892"/>
<dbReference type="SUPFAM" id="SSF47384">
    <property type="entry name" value="Homodimeric domain of signal transducing histidine kinase"/>
    <property type="match status" value="1"/>
</dbReference>
<name>A0A0J1H892_9GAMM</name>
<keyword evidence="12" id="KW-0812">Transmembrane</keyword>
<dbReference type="SMART" id="SM00448">
    <property type="entry name" value="REC"/>
    <property type="match status" value="1"/>
</dbReference>
<keyword evidence="4" id="KW-0808">Transferase</keyword>
<feature type="domain" description="Histidine kinase" evidence="13">
    <location>
        <begin position="392"/>
        <end position="613"/>
    </location>
</feature>
<dbReference type="InterPro" id="IPR005467">
    <property type="entry name" value="His_kinase_dom"/>
</dbReference>
<keyword evidence="8" id="KW-0902">Two-component regulatory system</keyword>
<dbReference type="InterPro" id="IPR011006">
    <property type="entry name" value="CheY-like_superfamily"/>
</dbReference>
<evidence type="ECO:0000256" key="9">
    <source>
        <dbReference type="ARBA" id="ARBA00064003"/>
    </source>
</evidence>
<evidence type="ECO:0000256" key="5">
    <source>
        <dbReference type="ARBA" id="ARBA00022741"/>
    </source>
</evidence>
<dbReference type="Gene3D" id="3.30.565.10">
    <property type="entry name" value="Histidine kinase-like ATPase, C-terminal domain"/>
    <property type="match status" value="1"/>
</dbReference>
<feature type="transmembrane region" description="Helical" evidence="12">
    <location>
        <begin position="294"/>
        <end position="316"/>
    </location>
</feature>
<dbReference type="InterPro" id="IPR036097">
    <property type="entry name" value="HisK_dim/P_sf"/>
</dbReference>
<dbReference type="InterPro" id="IPR004358">
    <property type="entry name" value="Sig_transdc_His_kin-like_C"/>
</dbReference>
<dbReference type="FunFam" id="3.30.565.10:FF:000010">
    <property type="entry name" value="Sensor histidine kinase RcsC"/>
    <property type="match status" value="1"/>
</dbReference>
<dbReference type="InterPro" id="IPR003661">
    <property type="entry name" value="HisK_dim/P_dom"/>
</dbReference>
<dbReference type="Gene3D" id="6.10.340.10">
    <property type="match status" value="1"/>
</dbReference>
<dbReference type="CDD" id="cd16922">
    <property type="entry name" value="HATPase_EvgS-ArcB-TorS-like"/>
    <property type="match status" value="1"/>
</dbReference>
<dbReference type="CDD" id="cd00082">
    <property type="entry name" value="HisKA"/>
    <property type="match status" value="1"/>
</dbReference>
<dbReference type="PATRIC" id="fig|320778.3.peg.3023"/>
<comment type="subunit">
    <text evidence="9">At low DSF concentrations, interacts with RpfF.</text>
</comment>
<dbReference type="PRINTS" id="PR00344">
    <property type="entry name" value="BCTRLSENSOR"/>
</dbReference>
<dbReference type="RefSeq" id="WP_047885832.1">
    <property type="nucleotide sequence ID" value="NZ_LDOU01000015.1"/>
</dbReference>
<keyword evidence="12" id="KW-1133">Transmembrane helix</keyword>
<evidence type="ECO:0000256" key="7">
    <source>
        <dbReference type="ARBA" id="ARBA00022840"/>
    </source>
</evidence>
<keyword evidence="3 11" id="KW-0597">Phosphoprotein</keyword>
<evidence type="ECO:0000256" key="8">
    <source>
        <dbReference type="ARBA" id="ARBA00023012"/>
    </source>
</evidence>
<evidence type="ECO:0000256" key="1">
    <source>
        <dbReference type="ARBA" id="ARBA00000085"/>
    </source>
</evidence>
<dbReference type="Gene3D" id="3.40.50.2300">
    <property type="match status" value="1"/>
</dbReference>
<dbReference type="Proteomes" id="UP000035909">
    <property type="component" value="Unassembled WGS sequence"/>
</dbReference>
<gene>
    <name evidence="15" type="ORF">ABT57_13880</name>
</gene>
<proteinExistence type="predicted"/>
<feature type="modified residue" description="4-aspartylphosphate" evidence="11">
    <location>
        <position position="812"/>
    </location>
</feature>
<evidence type="ECO:0000256" key="2">
    <source>
        <dbReference type="ARBA" id="ARBA00012438"/>
    </source>
</evidence>
<keyword evidence="12" id="KW-0472">Membrane</keyword>
<dbReference type="GO" id="GO:0000155">
    <property type="term" value="F:phosphorelay sensor kinase activity"/>
    <property type="evidence" value="ECO:0007669"/>
    <property type="project" value="InterPro"/>
</dbReference>
<dbReference type="STRING" id="320778.ABT57_13880"/>
<dbReference type="Pfam" id="PF02518">
    <property type="entry name" value="HATPase_c"/>
    <property type="match status" value="1"/>
</dbReference>
<comment type="caution">
    <text evidence="15">The sequence shown here is derived from an EMBL/GenBank/DDBJ whole genome shotgun (WGS) entry which is preliminary data.</text>
</comment>
<sequence>MGLLNRLSIKLRILTLVILPMAFAGVFTGEEVTKLLDKVKSLGMLQSRIELLDANSDFSQAVHTLKTDKLANIGNPHLSIPAYESLSRFESQLASAFSLTTLPQVQTQTLEMKELLEEYERVSPEEVNDWSDWGIDLVTQNLVLLEKHKLAIGEAAIEQKVDILFQLQWLQLWAQQENWYIQLIHQIPQNAPVYKEQLDTLIERQQLIIERYLTINATPAQIELLSNTFANPVFATSHSYRNQIFDDNQVTVGMTEMVKTLNERYALIQYVVHTLSSELHRNIDDSIQSARTLIWFYIAGIVFSLVVTLILGMNLFHRFGSYLNRILKSMASLEKTGGHEAKVEADGNDELTQFSHKLNRLIDERIQNRINLIRAKEEAEKANKAKSSFLANMSHEIRTPLNGIIGMSGILADTELTPSQVEYLQTIETSSQTLLLLINDILDLSKIESGNLVLAPTECDVQEVAYDTITIILARAATHGLDLQIKLDPALPALVMLDEYRLRQVLINLLSNAVKFTHSGSITLEITNERVNEKHVRLSFSVTDTGIGIEKDKQQQIFAPFTQEDGSITRQFGGTGLGLAICRQLVELMDGEIQLQSEKGIGSRFTFSIEAPVYQQFPSDVEPLRGNHVLIVGDSSDHREWIHHECRKNGVHAEALTVEHFLGKAQRVETDSYDLVIYCQNSLTESKLHLSEIRQLLPGLTVVLSCRHLDDKYDFGNSVDGVITLPLLGRRFVRTLKSAISSGKTEASTLGSDTVHTEETEKVLIVEDNIVNQRVASVLLKKAGYQYDIASNGQEAVEAFKLGSPYYAVLMDCMMPIMDGFSATREIRRWENDQSDIITRTPIIALTASVLDEDITKCFDAGMDDYVAKPFKKEVLLEKLKGLSSLV</sequence>
<dbReference type="EMBL" id="LDOU01000015">
    <property type="protein sequence ID" value="KLV07939.1"/>
    <property type="molecule type" value="Genomic_DNA"/>
</dbReference>
<dbReference type="SUPFAM" id="SSF52172">
    <property type="entry name" value="CheY-like"/>
    <property type="match status" value="1"/>
</dbReference>
<dbReference type="InterPro" id="IPR001789">
    <property type="entry name" value="Sig_transdc_resp-reg_receiver"/>
</dbReference>
<evidence type="ECO:0000256" key="3">
    <source>
        <dbReference type="ARBA" id="ARBA00022553"/>
    </source>
</evidence>
<keyword evidence="5" id="KW-0547">Nucleotide-binding</keyword>
<dbReference type="SMART" id="SM00388">
    <property type="entry name" value="HisKA"/>
    <property type="match status" value="1"/>
</dbReference>
<dbReference type="Pfam" id="PF00072">
    <property type="entry name" value="Response_reg"/>
    <property type="match status" value="1"/>
</dbReference>
<evidence type="ECO:0000259" key="13">
    <source>
        <dbReference type="PROSITE" id="PS50109"/>
    </source>
</evidence>
<dbReference type="Gene3D" id="1.10.287.130">
    <property type="match status" value="1"/>
</dbReference>
<evidence type="ECO:0000256" key="11">
    <source>
        <dbReference type="PROSITE-ProRule" id="PRU00169"/>
    </source>
</evidence>
<dbReference type="PROSITE" id="PS50110">
    <property type="entry name" value="RESPONSE_REGULATORY"/>
    <property type="match status" value="1"/>
</dbReference>
<comment type="catalytic activity">
    <reaction evidence="1">
        <text>ATP + protein L-histidine = ADP + protein N-phospho-L-histidine.</text>
        <dbReference type="EC" id="2.7.13.3"/>
    </reaction>
</comment>
<keyword evidence="7" id="KW-0067">ATP-binding</keyword>
<dbReference type="SUPFAM" id="SSF55874">
    <property type="entry name" value="ATPase domain of HSP90 chaperone/DNA topoisomerase II/histidine kinase"/>
    <property type="match status" value="1"/>
</dbReference>
<dbReference type="InterPro" id="IPR003594">
    <property type="entry name" value="HATPase_dom"/>
</dbReference>
<dbReference type="GO" id="GO:0005524">
    <property type="term" value="F:ATP binding"/>
    <property type="evidence" value="ECO:0007669"/>
    <property type="project" value="UniProtKB-KW"/>
</dbReference>
<accession>A0A0J1H892</accession>
<dbReference type="CDD" id="cd17546">
    <property type="entry name" value="REC_hyHK_CKI1_RcsC-like"/>
    <property type="match status" value="1"/>
</dbReference>
<keyword evidence="16" id="KW-1185">Reference proteome</keyword>
<evidence type="ECO:0000313" key="15">
    <source>
        <dbReference type="EMBL" id="KLV07939.1"/>
    </source>
</evidence>
<evidence type="ECO:0000259" key="14">
    <source>
        <dbReference type="PROSITE" id="PS50110"/>
    </source>
</evidence>
<evidence type="ECO:0000256" key="4">
    <source>
        <dbReference type="ARBA" id="ARBA00022679"/>
    </source>
</evidence>
<dbReference type="PANTHER" id="PTHR45339:SF1">
    <property type="entry name" value="HYBRID SIGNAL TRANSDUCTION HISTIDINE KINASE J"/>
    <property type="match status" value="1"/>
</dbReference>
<dbReference type="InterPro" id="IPR036890">
    <property type="entry name" value="HATPase_C_sf"/>
</dbReference>
<evidence type="ECO:0000256" key="12">
    <source>
        <dbReference type="SAM" id="Phobius"/>
    </source>
</evidence>
<protein>
    <recommendedName>
        <fullName evidence="10">Sensory/regulatory protein RpfC</fullName>
        <ecNumber evidence="2">2.7.13.3</ecNumber>
    </recommendedName>
</protein>
<organism evidence="15 16">
    <name type="scientific">Photobacterium ganghwense</name>
    <dbReference type="NCBI Taxonomy" id="320778"/>
    <lineage>
        <taxon>Bacteria</taxon>
        <taxon>Pseudomonadati</taxon>
        <taxon>Pseudomonadota</taxon>
        <taxon>Gammaproteobacteria</taxon>
        <taxon>Vibrionales</taxon>
        <taxon>Vibrionaceae</taxon>
        <taxon>Photobacterium</taxon>
    </lineage>
</organism>
<dbReference type="OrthoDB" id="9810730at2"/>
<keyword evidence="6" id="KW-0418">Kinase</keyword>